<name>A0A402DPD2_9CELL</name>
<protein>
    <submittedName>
        <fullName evidence="1">Uncharacterized protein</fullName>
    </submittedName>
</protein>
<evidence type="ECO:0000313" key="1">
    <source>
        <dbReference type="EMBL" id="GCE75993.1"/>
    </source>
</evidence>
<proteinExistence type="predicted"/>
<evidence type="ECO:0000313" key="2">
    <source>
        <dbReference type="Proteomes" id="UP000289954"/>
    </source>
</evidence>
<accession>A0A402DPD2</accession>
<dbReference type="EMBL" id="BIMR01000065">
    <property type="protein sequence ID" value="GCE75993.1"/>
    <property type="molecule type" value="Genomic_DNA"/>
</dbReference>
<reference evidence="1 2" key="1">
    <citation type="submission" date="2019-01" db="EMBL/GenBank/DDBJ databases">
        <title>Draft genome sequence of Cellulomonas takizawaensis strain TKZ-21.</title>
        <authorList>
            <person name="Yamamura H."/>
            <person name="Hayashi T."/>
            <person name="Hamada M."/>
            <person name="Serisawa Y."/>
            <person name="Matsuyama K."/>
            <person name="Nakagawa Y."/>
            <person name="Otoguro M."/>
            <person name="Yanagida F."/>
            <person name="Hayakawa M."/>
        </authorList>
    </citation>
    <scope>NUCLEOTIDE SEQUENCE [LARGE SCALE GENOMIC DNA]</scope>
    <source>
        <strain evidence="1 2">NBRC12680</strain>
    </source>
</reference>
<dbReference type="Proteomes" id="UP000289954">
    <property type="component" value="Unassembled WGS sequence"/>
</dbReference>
<comment type="caution">
    <text evidence="1">The sequence shown here is derived from an EMBL/GenBank/DDBJ whole genome shotgun (WGS) entry which is preliminary data.</text>
</comment>
<sequence length="163" mass="17003">MHRTREIASSPYRPAREAWQTAKDLIAATLERSPSVPVGSVADVLAPLDGVVCALIAAGHLDARPATLVDGGLHVDLRFVSGDPSFGVEENLAPVPGGATATVDWRLYINPPTHMAAAVDAACAASVHLVRGEAPAVIDSESAARAVQWEIDADSLRRINGAP</sequence>
<gene>
    <name evidence="1" type="ORF">CBZ_10490</name>
</gene>
<keyword evidence="2" id="KW-1185">Reference proteome</keyword>
<organism evidence="1 2">
    <name type="scientific">Cellulomonas biazotea</name>
    <dbReference type="NCBI Taxonomy" id="1709"/>
    <lineage>
        <taxon>Bacteria</taxon>
        <taxon>Bacillati</taxon>
        <taxon>Actinomycetota</taxon>
        <taxon>Actinomycetes</taxon>
        <taxon>Micrococcales</taxon>
        <taxon>Cellulomonadaceae</taxon>
        <taxon>Cellulomonas</taxon>
    </lineage>
</organism>
<dbReference type="AlphaFoldDB" id="A0A402DPD2"/>